<dbReference type="GO" id="GO:0016491">
    <property type="term" value="F:oxidoreductase activity"/>
    <property type="evidence" value="ECO:0007669"/>
    <property type="project" value="InterPro"/>
</dbReference>
<keyword evidence="3" id="KW-0479">Metal-binding</keyword>
<dbReference type="Proteomes" id="UP000580568">
    <property type="component" value="Unassembled WGS sequence"/>
</dbReference>
<keyword evidence="4" id="KW-0408">Iron</keyword>
<evidence type="ECO:0000259" key="7">
    <source>
        <dbReference type="PROSITE" id="PS51918"/>
    </source>
</evidence>
<sequence>MRVSNYNIYVPIVDREQEFILVQGITGAFDVVDRRTYELLREAKSNETILDMLSDDVKAALIKRGYITDKNHLQEKEILKRISSTIQSKTKNSIHVTFVPTYNCNFRCEYCFEQKLIEKGKDWLNAKLDNSIIDATFKQLEEYKRLNKRVDKISLFGGEPLLRSNYEIVKYIIGKSNELGAQVFAVTNGYSLDAYEDLLGPSKIEAIQVTLDGLASTHNSRRYLVGKQPTYDTICDNITLALDKGVKVSLRTNVNKKNFDSIEKLLELYKEKGWLGRPNFNYYFKATHRCYEKETDVTADIEIMNQLANSFGDVEKFQFNTMYSHLSESFKQMLLGKGYAPMRSGYCGAVSGMYTVDPYGDIYSCWDVLGDQKEVIGKVNTEENRFDLGERCDYWQNRTCGAIEKCSNCEFALFCGGGCGAHANVVNGNHYTPYCEDFKTIFYEVVPSLYKKYCLQEVNA</sequence>
<evidence type="ECO:0000256" key="4">
    <source>
        <dbReference type="ARBA" id="ARBA00023004"/>
    </source>
</evidence>
<dbReference type="InterPro" id="IPR013785">
    <property type="entry name" value="Aldolase_TIM"/>
</dbReference>
<dbReference type="AlphaFoldDB" id="A0A6V8SKJ0"/>
<evidence type="ECO:0000313" key="8">
    <source>
        <dbReference type="EMBL" id="GFP77749.1"/>
    </source>
</evidence>
<dbReference type="RefSeq" id="WP_183279109.1">
    <property type="nucleotide sequence ID" value="NZ_BLZR01000001.1"/>
</dbReference>
<dbReference type="EMBL" id="BLZR01000001">
    <property type="protein sequence ID" value="GFP77749.1"/>
    <property type="molecule type" value="Genomic_DNA"/>
</dbReference>
<dbReference type="Gene3D" id="3.20.20.70">
    <property type="entry name" value="Aldolase class I"/>
    <property type="match status" value="1"/>
</dbReference>
<dbReference type="InterPro" id="IPR023885">
    <property type="entry name" value="4Fe4S-binding_SPASM_dom"/>
</dbReference>
<evidence type="ECO:0000256" key="5">
    <source>
        <dbReference type="ARBA" id="ARBA00023014"/>
    </source>
</evidence>
<proteinExistence type="inferred from homology"/>
<dbReference type="PROSITE" id="PS51918">
    <property type="entry name" value="RADICAL_SAM"/>
    <property type="match status" value="1"/>
</dbReference>
<accession>A0A6V8SKJ0</accession>
<evidence type="ECO:0000256" key="2">
    <source>
        <dbReference type="ARBA" id="ARBA00022691"/>
    </source>
</evidence>
<dbReference type="InterPro" id="IPR023867">
    <property type="entry name" value="Sulphatase_maturase_rSAM"/>
</dbReference>
<dbReference type="GO" id="GO:0046872">
    <property type="term" value="F:metal ion binding"/>
    <property type="evidence" value="ECO:0007669"/>
    <property type="project" value="UniProtKB-KW"/>
</dbReference>
<dbReference type="UniPathway" id="UPA00782"/>
<reference evidence="8 9" key="1">
    <citation type="submission" date="2020-07" db="EMBL/GenBank/DDBJ databases">
        <title>A new beta-1,3-glucan-decomposing anaerobic bacterium isolated from anoxic soil subjected to biological soil disinfestation.</title>
        <authorList>
            <person name="Ueki A."/>
            <person name="Tonouchi A."/>
        </authorList>
    </citation>
    <scope>NUCLEOTIDE SEQUENCE [LARGE SCALE GENOMIC DNA]</scope>
    <source>
        <strain evidence="8 9">TW1</strain>
    </source>
</reference>
<comment type="caution">
    <text evidence="8">The sequence shown here is derived from an EMBL/GenBank/DDBJ whole genome shotgun (WGS) entry which is preliminary data.</text>
</comment>
<gene>
    <name evidence="8" type="ORF">bsdtw1_03920</name>
</gene>
<protein>
    <submittedName>
        <fullName evidence="8">Antilisterial bacteriocin subtilosin biosynthesis protein AlbA</fullName>
    </submittedName>
</protein>
<comment type="similarity">
    <text evidence="6">Belongs to the radical SAM superfamily. Anaerobic sulfatase-maturating enzyme family.</text>
</comment>
<evidence type="ECO:0000256" key="6">
    <source>
        <dbReference type="ARBA" id="ARBA00023601"/>
    </source>
</evidence>
<feature type="domain" description="Radical SAM core" evidence="7">
    <location>
        <begin position="88"/>
        <end position="315"/>
    </location>
</feature>
<dbReference type="CDD" id="cd01335">
    <property type="entry name" value="Radical_SAM"/>
    <property type="match status" value="1"/>
</dbReference>
<dbReference type="InterPro" id="IPR058240">
    <property type="entry name" value="rSAM_sf"/>
</dbReference>
<organism evidence="8 9">
    <name type="scientific">Clostridium fungisolvens</name>
    <dbReference type="NCBI Taxonomy" id="1604897"/>
    <lineage>
        <taxon>Bacteria</taxon>
        <taxon>Bacillati</taxon>
        <taxon>Bacillota</taxon>
        <taxon>Clostridia</taxon>
        <taxon>Eubacteriales</taxon>
        <taxon>Clostridiaceae</taxon>
        <taxon>Clostridium</taxon>
    </lineage>
</organism>
<dbReference type="SFLD" id="SFLDS00029">
    <property type="entry name" value="Radical_SAM"/>
    <property type="match status" value="1"/>
</dbReference>
<evidence type="ECO:0000256" key="3">
    <source>
        <dbReference type="ARBA" id="ARBA00022723"/>
    </source>
</evidence>
<name>A0A6V8SKJ0_9CLOT</name>
<keyword evidence="5" id="KW-0411">Iron-sulfur</keyword>
<dbReference type="InterPro" id="IPR007197">
    <property type="entry name" value="rSAM"/>
</dbReference>
<dbReference type="PANTHER" id="PTHR43273:SF3">
    <property type="entry name" value="ANAEROBIC SULFATASE-MATURATING ENZYME HOMOLOG ASLB-RELATED"/>
    <property type="match status" value="1"/>
</dbReference>
<dbReference type="GO" id="GO:0051536">
    <property type="term" value="F:iron-sulfur cluster binding"/>
    <property type="evidence" value="ECO:0007669"/>
    <property type="project" value="UniProtKB-KW"/>
</dbReference>
<dbReference type="SFLD" id="SFLDG01384">
    <property type="entry name" value="thioether_bond_formation_requi"/>
    <property type="match status" value="1"/>
</dbReference>
<comment type="cofactor">
    <cofactor evidence="1">
        <name>[4Fe-4S] cluster</name>
        <dbReference type="ChEBI" id="CHEBI:49883"/>
    </cofactor>
</comment>
<dbReference type="PANTHER" id="PTHR43273">
    <property type="entry name" value="ANAEROBIC SULFATASE-MATURATING ENZYME HOMOLOG ASLB-RELATED"/>
    <property type="match status" value="1"/>
</dbReference>
<dbReference type="NCBIfam" id="TIGR04085">
    <property type="entry name" value="rSAM_more_4Fe4S"/>
    <property type="match status" value="1"/>
</dbReference>
<evidence type="ECO:0000256" key="1">
    <source>
        <dbReference type="ARBA" id="ARBA00001966"/>
    </source>
</evidence>
<dbReference type="Pfam" id="PF04055">
    <property type="entry name" value="Radical_SAM"/>
    <property type="match status" value="1"/>
</dbReference>
<evidence type="ECO:0000313" key="9">
    <source>
        <dbReference type="Proteomes" id="UP000580568"/>
    </source>
</evidence>
<dbReference type="SFLD" id="SFLDG01067">
    <property type="entry name" value="SPASM/twitch_domain_containing"/>
    <property type="match status" value="1"/>
</dbReference>
<dbReference type="SUPFAM" id="SSF102114">
    <property type="entry name" value="Radical SAM enzymes"/>
    <property type="match status" value="1"/>
</dbReference>
<dbReference type="SFLD" id="SFLDG01386">
    <property type="entry name" value="main_SPASM_domain-containing"/>
    <property type="match status" value="1"/>
</dbReference>
<keyword evidence="9" id="KW-1185">Reference proteome</keyword>
<keyword evidence="2" id="KW-0949">S-adenosyl-L-methionine</keyword>